<feature type="region of interest" description="Disordered" evidence="1">
    <location>
        <begin position="25"/>
        <end position="63"/>
    </location>
</feature>
<evidence type="ECO:0000313" key="3">
    <source>
        <dbReference type="Proteomes" id="UP001341840"/>
    </source>
</evidence>
<organism evidence="2 3">
    <name type="scientific">Stylosanthes scabra</name>
    <dbReference type="NCBI Taxonomy" id="79078"/>
    <lineage>
        <taxon>Eukaryota</taxon>
        <taxon>Viridiplantae</taxon>
        <taxon>Streptophyta</taxon>
        <taxon>Embryophyta</taxon>
        <taxon>Tracheophyta</taxon>
        <taxon>Spermatophyta</taxon>
        <taxon>Magnoliopsida</taxon>
        <taxon>eudicotyledons</taxon>
        <taxon>Gunneridae</taxon>
        <taxon>Pentapetalae</taxon>
        <taxon>rosids</taxon>
        <taxon>fabids</taxon>
        <taxon>Fabales</taxon>
        <taxon>Fabaceae</taxon>
        <taxon>Papilionoideae</taxon>
        <taxon>50 kb inversion clade</taxon>
        <taxon>dalbergioids sensu lato</taxon>
        <taxon>Dalbergieae</taxon>
        <taxon>Pterocarpus clade</taxon>
        <taxon>Stylosanthes</taxon>
    </lineage>
</organism>
<dbReference type="EMBL" id="JASCZI010091096">
    <property type="protein sequence ID" value="MED6148939.1"/>
    <property type="molecule type" value="Genomic_DNA"/>
</dbReference>
<gene>
    <name evidence="2" type="ORF">PIB30_057682</name>
</gene>
<sequence>MNLSADFPPVNPLVSLALKQAPTSSSPFAGPPYPSETLPPLSPHPSDVPLLPPLLPSSSSREHRRSPNIHISLMWYWVIDEEHPHVLAEHLVAVVITAGHHRMQPPSPPLAVAGIVRTTIRNLHCTNVRLFVLGTLSEFVCSKSRLVS</sequence>
<keyword evidence="3" id="KW-1185">Reference proteome</keyword>
<name>A0ABU6TKL6_9FABA</name>
<dbReference type="Proteomes" id="UP001341840">
    <property type="component" value="Unassembled WGS sequence"/>
</dbReference>
<evidence type="ECO:0000313" key="2">
    <source>
        <dbReference type="EMBL" id="MED6148939.1"/>
    </source>
</evidence>
<accession>A0ABU6TKL6</accession>
<proteinExistence type="predicted"/>
<comment type="caution">
    <text evidence="2">The sequence shown here is derived from an EMBL/GenBank/DDBJ whole genome shotgun (WGS) entry which is preliminary data.</text>
</comment>
<protein>
    <submittedName>
        <fullName evidence="2">Uncharacterized protein</fullName>
    </submittedName>
</protein>
<evidence type="ECO:0000256" key="1">
    <source>
        <dbReference type="SAM" id="MobiDB-lite"/>
    </source>
</evidence>
<reference evidence="2 3" key="1">
    <citation type="journal article" date="2023" name="Plants (Basel)">
        <title>Bridging the Gap: Combining Genomics and Transcriptomics Approaches to Understand Stylosanthes scabra, an Orphan Legume from the Brazilian Caatinga.</title>
        <authorList>
            <person name="Ferreira-Neto J.R.C."/>
            <person name="da Silva M.D."/>
            <person name="Binneck E."/>
            <person name="de Melo N.F."/>
            <person name="da Silva R.H."/>
            <person name="de Melo A.L.T.M."/>
            <person name="Pandolfi V."/>
            <person name="Bustamante F.O."/>
            <person name="Brasileiro-Vidal A.C."/>
            <person name="Benko-Iseppon A.M."/>
        </authorList>
    </citation>
    <scope>NUCLEOTIDE SEQUENCE [LARGE SCALE GENOMIC DNA]</scope>
    <source>
        <tissue evidence="2">Leaves</tissue>
    </source>
</reference>